<dbReference type="Pfam" id="PF11819">
    <property type="entry name" value="CUPID"/>
    <property type="match status" value="1"/>
</dbReference>
<gene>
    <name evidence="6" type="ORF">Q7C36_012670</name>
</gene>
<dbReference type="InterPro" id="IPR021774">
    <property type="entry name" value="CUPID"/>
</dbReference>
<accession>A0AA88MQH4</accession>
<proteinExistence type="predicted"/>
<sequence>MDCKEEISDSDSGIILNSGPDSPTSPVKDLSTHTRVIRLKHQALEDRLELCLLELKKLCIREAELTGKLSSEYPLLPNEKPPQIRRRVGASFKLDEGLLPHGNGEKSELHSLEADLALQRQIYEASRRLSLEENISKPVRKSRLQQCKHEEKKMKELQKAVMKHCINQSCISPKPCRSSRQRDLCISDDSSLSDAAAHDDDLEPGPLSPMTLDSGSSFQHVLTLSPHHGSKHAGSRSSLEYNRSPIQNIPWTESSLDQPYQKHKKLPSASSSRSSSPTGSSIDQRLDDIPPAPQFVFKSLAMRNNNSSSTPSTPELPLRRHISQSFRFPRTKPEVNKPSLDLSRGRTKLPRRRVTDFALAYSVQRLYQCSSEDSSSEHSISSYSSSSSHELTSEVTKACPPPYGFHCTTPNNSQGQRSTNNILPKNNQTVNKQINKPTVTSPCQNNSYDRMLPERDIRKLNLDLTSLHTNKQQIEVTSPKRLLKPPPPYHRLARTPSLKEYPNHPSRLLPRDVVTNDLRAWHERNNVGEIKFLPLERHGSMRAKRTPDQEPPPYHQIQSQRQTPQKVILQRAPDGTPLQWYEEEDCEIVSQV</sequence>
<evidence type="ECO:0000256" key="3">
    <source>
        <dbReference type="ARBA" id="ARBA00023054"/>
    </source>
</evidence>
<feature type="domain" description="Cytohesin Ubiquitin Protein Inducing" evidence="5">
    <location>
        <begin position="3"/>
        <end position="137"/>
    </location>
</feature>
<keyword evidence="7" id="KW-1185">Reference proteome</keyword>
<evidence type="ECO:0000313" key="7">
    <source>
        <dbReference type="Proteomes" id="UP001187315"/>
    </source>
</evidence>
<protein>
    <recommendedName>
        <fullName evidence="5">Cytohesin Ubiquitin Protein Inducing domain-containing protein</fullName>
    </recommendedName>
</protein>
<dbReference type="Proteomes" id="UP001187315">
    <property type="component" value="Unassembled WGS sequence"/>
</dbReference>
<keyword evidence="2" id="KW-0963">Cytoplasm</keyword>
<dbReference type="GO" id="GO:0005737">
    <property type="term" value="C:cytoplasm"/>
    <property type="evidence" value="ECO:0007669"/>
    <property type="project" value="UniProtKB-SubCell"/>
</dbReference>
<dbReference type="AlphaFoldDB" id="A0AA88MQH4"/>
<dbReference type="EMBL" id="JAVHJS010000012">
    <property type="protein sequence ID" value="KAK2841091.1"/>
    <property type="molecule type" value="Genomic_DNA"/>
</dbReference>
<comment type="caution">
    <text evidence="6">The sequence shown here is derived from an EMBL/GenBank/DDBJ whole genome shotgun (WGS) entry which is preliminary data.</text>
</comment>
<feature type="region of interest" description="Disordered" evidence="4">
    <location>
        <begin position="1"/>
        <end position="29"/>
    </location>
</feature>
<dbReference type="PANTHER" id="PTHR16093:SF4">
    <property type="entry name" value="INNATE IMMUNITY ACTIVATOR PROTEIN"/>
    <property type="match status" value="1"/>
</dbReference>
<keyword evidence="3" id="KW-0175">Coiled coil</keyword>
<reference evidence="6" key="1">
    <citation type="submission" date="2023-08" db="EMBL/GenBank/DDBJ databases">
        <title>Pelteobagrus vachellii genome.</title>
        <authorList>
            <person name="Liu H."/>
        </authorList>
    </citation>
    <scope>NUCLEOTIDE SEQUENCE</scope>
    <source>
        <strain evidence="6">PRFRI_2022a</strain>
        <tissue evidence="6">Muscle</tissue>
    </source>
</reference>
<feature type="region of interest" description="Disordered" evidence="4">
    <location>
        <begin position="250"/>
        <end position="289"/>
    </location>
</feature>
<name>A0AA88MQH4_TACVA</name>
<dbReference type="GO" id="GO:0031398">
    <property type="term" value="P:positive regulation of protein ubiquitination"/>
    <property type="evidence" value="ECO:0007669"/>
    <property type="project" value="TreeGrafter"/>
</dbReference>
<feature type="compositionally biased region" description="Polar residues" evidence="4">
    <location>
        <begin position="556"/>
        <end position="565"/>
    </location>
</feature>
<feature type="region of interest" description="Disordered" evidence="4">
    <location>
        <begin position="192"/>
        <end position="214"/>
    </location>
</feature>
<organism evidence="6 7">
    <name type="scientific">Tachysurus vachellii</name>
    <name type="common">Darkbarbel catfish</name>
    <name type="synonym">Pelteobagrus vachellii</name>
    <dbReference type="NCBI Taxonomy" id="175792"/>
    <lineage>
        <taxon>Eukaryota</taxon>
        <taxon>Metazoa</taxon>
        <taxon>Chordata</taxon>
        <taxon>Craniata</taxon>
        <taxon>Vertebrata</taxon>
        <taxon>Euteleostomi</taxon>
        <taxon>Actinopterygii</taxon>
        <taxon>Neopterygii</taxon>
        <taxon>Teleostei</taxon>
        <taxon>Ostariophysi</taxon>
        <taxon>Siluriformes</taxon>
        <taxon>Bagridae</taxon>
        <taxon>Tachysurus</taxon>
    </lineage>
</organism>
<evidence type="ECO:0000256" key="4">
    <source>
        <dbReference type="SAM" id="MobiDB-lite"/>
    </source>
</evidence>
<evidence type="ECO:0000256" key="1">
    <source>
        <dbReference type="ARBA" id="ARBA00004496"/>
    </source>
</evidence>
<feature type="compositionally biased region" description="Polar residues" evidence="4">
    <location>
        <begin position="408"/>
        <end position="448"/>
    </location>
</feature>
<feature type="compositionally biased region" description="Low complexity" evidence="4">
    <location>
        <begin position="374"/>
        <end position="394"/>
    </location>
</feature>
<feature type="region of interest" description="Disordered" evidence="4">
    <location>
        <begin position="538"/>
        <end position="565"/>
    </location>
</feature>
<evidence type="ECO:0000256" key="2">
    <source>
        <dbReference type="ARBA" id="ARBA00022490"/>
    </source>
</evidence>
<evidence type="ECO:0000313" key="6">
    <source>
        <dbReference type="EMBL" id="KAK2841091.1"/>
    </source>
</evidence>
<dbReference type="GO" id="GO:0034334">
    <property type="term" value="P:adherens junction maintenance"/>
    <property type="evidence" value="ECO:0007669"/>
    <property type="project" value="TreeGrafter"/>
</dbReference>
<dbReference type="InterPro" id="IPR043447">
    <property type="entry name" value="CCDC120/INAVA"/>
</dbReference>
<feature type="region of interest" description="Disordered" evidence="4">
    <location>
        <begin position="374"/>
        <end position="449"/>
    </location>
</feature>
<evidence type="ECO:0000259" key="5">
    <source>
        <dbReference type="Pfam" id="PF11819"/>
    </source>
</evidence>
<comment type="subcellular location">
    <subcellularLocation>
        <location evidence="1">Cytoplasm</location>
    </subcellularLocation>
</comment>
<dbReference type="PANTHER" id="PTHR16093">
    <property type="entry name" value="COILED-COIL DOMAIN-CONTAINING PROTEIN 120 FAMILY MEMBER"/>
    <property type="match status" value="1"/>
</dbReference>
<feature type="region of interest" description="Disordered" evidence="4">
    <location>
        <begin position="324"/>
        <end position="344"/>
    </location>
</feature>
<feature type="compositionally biased region" description="Low complexity" evidence="4">
    <location>
        <begin position="268"/>
        <end position="281"/>
    </location>
</feature>